<evidence type="ECO:0000313" key="2">
    <source>
        <dbReference type="Proteomes" id="UP001476282"/>
    </source>
</evidence>
<dbReference type="RefSeq" id="WP_353566348.1">
    <property type="nucleotide sequence ID" value="NZ_BAABRI010000007.1"/>
</dbReference>
<keyword evidence="2" id="KW-1185">Reference proteome</keyword>
<dbReference type="Proteomes" id="UP001476282">
    <property type="component" value="Unassembled WGS sequence"/>
</dbReference>
<comment type="caution">
    <text evidence="1">The sequence shown here is derived from an EMBL/GenBank/DDBJ whole genome shotgun (WGS) entry which is preliminary data.</text>
</comment>
<proteinExistence type="predicted"/>
<accession>A0ABP9ULL9</accession>
<dbReference type="EMBL" id="BAABRI010000007">
    <property type="protein sequence ID" value="GAA5482199.1"/>
    <property type="molecule type" value="Genomic_DNA"/>
</dbReference>
<protein>
    <submittedName>
        <fullName evidence="1">Uncharacterized protein</fullName>
    </submittedName>
</protein>
<organism evidence="1 2">
    <name type="scientific">Haloferula sargassicola</name>
    <dbReference type="NCBI Taxonomy" id="490096"/>
    <lineage>
        <taxon>Bacteria</taxon>
        <taxon>Pseudomonadati</taxon>
        <taxon>Verrucomicrobiota</taxon>
        <taxon>Verrucomicrobiia</taxon>
        <taxon>Verrucomicrobiales</taxon>
        <taxon>Verrucomicrobiaceae</taxon>
        <taxon>Haloferula</taxon>
    </lineage>
</organism>
<gene>
    <name evidence="1" type="ORF">Hsar01_01416</name>
</gene>
<reference evidence="1 2" key="1">
    <citation type="submission" date="2024-02" db="EMBL/GenBank/DDBJ databases">
        <title>Haloferula sargassicola NBRC 104335.</title>
        <authorList>
            <person name="Ichikawa N."/>
            <person name="Katano-Makiyama Y."/>
            <person name="Hidaka K."/>
        </authorList>
    </citation>
    <scope>NUCLEOTIDE SEQUENCE [LARGE SCALE GENOMIC DNA]</scope>
    <source>
        <strain evidence="1 2">NBRC 104335</strain>
    </source>
</reference>
<evidence type="ECO:0000313" key="1">
    <source>
        <dbReference type="EMBL" id="GAA5482199.1"/>
    </source>
</evidence>
<sequence length="158" mass="18508">MLPTVTRWFIRGVIRDGRLTEARKRFETGTAKPSPWKLDGASCWSVVCEEVIDTDHNPEGYDAVYAELARRGFTGDEIDEMRRLAWSTAGWLNYDMMVWDWCHLDEHDMREALNLKLEKHLIRRKTYDEALSSIQRFLDRDPPETRKRIAEQAVAPNP</sequence>
<name>A0ABP9ULL9_9BACT</name>